<feature type="region of interest" description="Disordered" evidence="1">
    <location>
        <begin position="63"/>
        <end position="82"/>
    </location>
</feature>
<organism evidence="3 4">
    <name type="scientific">Neodiprion lecontei</name>
    <name type="common">Redheaded pine sawfly</name>
    <dbReference type="NCBI Taxonomy" id="441921"/>
    <lineage>
        <taxon>Eukaryota</taxon>
        <taxon>Metazoa</taxon>
        <taxon>Ecdysozoa</taxon>
        <taxon>Arthropoda</taxon>
        <taxon>Hexapoda</taxon>
        <taxon>Insecta</taxon>
        <taxon>Pterygota</taxon>
        <taxon>Neoptera</taxon>
        <taxon>Endopterygota</taxon>
        <taxon>Hymenoptera</taxon>
        <taxon>Tenthredinoidea</taxon>
        <taxon>Diprionidae</taxon>
        <taxon>Diprioninae</taxon>
        <taxon>Neodiprion</taxon>
    </lineage>
</organism>
<feature type="compositionally biased region" description="Basic residues" evidence="1">
    <location>
        <begin position="63"/>
        <end position="80"/>
    </location>
</feature>
<evidence type="ECO:0000256" key="2">
    <source>
        <dbReference type="SAM" id="SignalP"/>
    </source>
</evidence>
<proteinExistence type="predicted"/>
<keyword evidence="2" id="KW-0732">Signal</keyword>
<accession>A0ABM3GAK9</accession>
<feature type="signal peptide" evidence="2">
    <location>
        <begin position="1"/>
        <end position="22"/>
    </location>
</feature>
<sequence>MKITSLCLVFFGITALVVSVAAMPTENLDEGILKHSTSLADLEEFGLVSTNWLPEETENLVRKTRKARKRGPKRSKSRTHKVLEKLGKRIGERVIDSSIDIALHYLLNEIIENTEEATDNSTAVD</sequence>
<evidence type="ECO:0000313" key="3">
    <source>
        <dbReference type="Proteomes" id="UP000829291"/>
    </source>
</evidence>
<dbReference type="Proteomes" id="UP000829291">
    <property type="component" value="Chromosome 1"/>
</dbReference>
<reference evidence="4" key="1">
    <citation type="submission" date="2025-08" db="UniProtKB">
        <authorList>
            <consortium name="RefSeq"/>
        </authorList>
    </citation>
    <scope>IDENTIFICATION</scope>
    <source>
        <tissue evidence="4">Thorax and Abdomen</tissue>
    </source>
</reference>
<dbReference type="RefSeq" id="XP_046597302.1">
    <property type="nucleotide sequence ID" value="XM_046741346.1"/>
</dbReference>
<protein>
    <submittedName>
        <fullName evidence="4">Uncharacterized protein LOC124294717</fullName>
    </submittedName>
</protein>
<gene>
    <name evidence="4" type="primary">LOC124294717</name>
</gene>
<evidence type="ECO:0000313" key="4">
    <source>
        <dbReference type="RefSeq" id="XP_046597302.1"/>
    </source>
</evidence>
<feature type="chain" id="PRO_5046254420" evidence="2">
    <location>
        <begin position="23"/>
        <end position="125"/>
    </location>
</feature>
<dbReference type="GeneID" id="124294717"/>
<evidence type="ECO:0000256" key="1">
    <source>
        <dbReference type="SAM" id="MobiDB-lite"/>
    </source>
</evidence>
<name>A0ABM3GAK9_NEOLC</name>
<keyword evidence="3" id="KW-1185">Reference proteome</keyword>